<gene>
    <name evidence="2" type="ORF">AWU67_09850</name>
</gene>
<reference evidence="3" key="2">
    <citation type="submission" date="2016-01" db="EMBL/GenBank/DDBJ databases">
        <title>First complete genome sequence of a species in the genus Microterricola, an extremophilic cold active enzyme producing strain ERGS5:02 isolated from Sikkim Himalaya.</title>
        <authorList>
            <person name="Kumar R."/>
            <person name="Singh D."/>
            <person name="Swarnkar M.K."/>
        </authorList>
    </citation>
    <scope>NUCLEOTIDE SEQUENCE [LARGE SCALE GENOMIC DNA]</scope>
    <source>
        <strain evidence="3">ERGS5:02</strain>
    </source>
</reference>
<dbReference type="AlphaFoldDB" id="A0A0X8E291"/>
<dbReference type="OrthoDB" id="5122659at2"/>
<evidence type="ECO:0000313" key="3">
    <source>
        <dbReference type="Proteomes" id="UP000058305"/>
    </source>
</evidence>
<reference evidence="2 3" key="1">
    <citation type="journal article" date="2016" name="J. Biotechnol.">
        <title>First complete genome sequence of a species in the genus Microterricola, an extremophilic cold active enzyme producing bacterial strain ERGS5:02 isolated from Sikkim Himalaya.</title>
        <authorList>
            <person name="Himanshu"/>
            <person name="Swarnkar M.K."/>
            <person name="Singh D."/>
            <person name="Kumar R."/>
        </authorList>
    </citation>
    <scope>NUCLEOTIDE SEQUENCE [LARGE SCALE GENOMIC DNA]</scope>
    <source>
        <strain evidence="2 3">ERGS5:02</strain>
    </source>
</reference>
<dbReference type="Proteomes" id="UP000058305">
    <property type="component" value="Chromosome"/>
</dbReference>
<dbReference type="RefSeq" id="WP_067228381.1">
    <property type="nucleotide sequence ID" value="NZ_CP014145.1"/>
</dbReference>
<dbReference type="KEGG" id="mvd:AWU67_09850"/>
<keyword evidence="1" id="KW-0812">Transmembrane</keyword>
<evidence type="ECO:0000313" key="2">
    <source>
        <dbReference type="EMBL" id="AMB59109.1"/>
    </source>
</evidence>
<keyword evidence="1" id="KW-1133">Transmembrane helix</keyword>
<proteinExistence type="predicted"/>
<dbReference type="EMBL" id="CP014145">
    <property type="protein sequence ID" value="AMB59109.1"/>
    <property type="molecule type" value="Genomic_DNA"/>
</dbReference>
<protein>
    <submittedName>
        <fullName evidence="2">Uncharacterized protein</fullName>
    </submittedName>
</protein>
<organism evidence="2 3">
    <name type="scientific">Microterricola viridarii</name>
    <dbReference type="NCBI Taxonomy" id="412690"/>
    <lineage>
        <taxon>Bacteria</taxon>
        <taxon>Bacillati</taxon>
        <taxon>Actinomycetota</taxon>
        <taxon>Actinomycetes</taxon>
        <taxon>Micrococcales</taxon>
        <taxon>Microbacteriaceae</taxon>
        <taxon>Microterricola</taxon>
    </lineage>
</organism>
<sequence>MTNHPELAIHDDDDSRPLHGSRRRRLTQIVVLLCVLGLVLPTILTTLSVSTATAERACEITVAAYYPDAGGFRAGFELFGQGGPGWQCYRLNQSGAESYLAPLGLLPGLPSVVHGQRS</sequence>
<keyword evidence="3" id="KW-1185">Reference proteome</keyword>
<name>A0A0X8E291_9MICO</name>
<evidence type="ECO:0000256" key="1">
    <source>
        <dbReference type="SAM" id="Phobius"/>
    </source>
</evidence>
<keyword evidence="1" id="KW-0472">Membrane</keyword>
<accession>A0A0X8E291</accession>
<feature type="transmembrane region" description="Helical" evidence="1">
    <location>
        <begin position="29"/>
        <end position="49"/>
    </location>
</feature>